<dbReference type="InterPro" id="IPR055414">
    <property type="entry name" value="LRR_R13L4/SHOC2-like"/>
</dbReference>
<dbReference type="CDD" id="cd14798">
    <property type="entry name" value="RX-CC_like"/>
    <property type="match status" value="1"/>
</dbReference>
<dbReference type="FunFam" id="1.10.10.10:FF:000322">
    <property type="entry name" value="Probable disease resistance protein At1g63360"/>
    <property type="match status" value="1"/>
</dbReference>
<dbReference type="InterPro" id="IPR042197">
    <property type="entry name" value="Apaf_helical"/>
</dbReference>
<evidence type="ECO:0000259" key="10">
    <source>
        <dbReference type="Pfam" id="PF23559"/>
    </source>
</evidence>
<keyword evidence="3" id="KW-0677">Repeat</keyword>
<evidence type="ECO:0000256" key="2">
    <source>
        <dbReference type="ARBA" id="ARBA00022614"/>
    </source>
</evidence>
<dbReference type="Gene3D" id="1.10.10.10">
    <property type="entry name" value="Winged helix-like DNA-binding domain superfamily/Winged helix DNA-binding domain"/>
    <property type="match status" value="1"/>
</dbReference>
<dbReference type="GO" id="GO:0043531">
    <property type="term" value="F:ADP binding"/>
    <property type="evidence" value="ECO:0007669"/>
    <property type="project" value="InterPro"/>
</dbReference>
<dbReference type="PANTHER" id="PTHR23155:SF1114">
    <property type="entry name" value="OS02G0475500 PROTEIN"/>
    <property type="match status" value="1"/>
</dbReference>
<feature type="compositionally biased region" description="Low complexity" evidence="7">
    <location>
        <begin position="391"/>
        <end position="411"/>
    </location>
</feature>
<dbReference type="HOGENOM" id="CLU_000837_14_1_1"/>
<dbReference type="Gene3D" id="3.80.10.10">
    <property type="entry name" value="Ribonuclease Inhibitor"/>
    <property type="match status" value="1"/>
</dbReference>
<dbReference type="SUPFAM" id="SSF52540">
    <property type="entry name" value="P-loop containing nucleoside triphosphate hydrolases"/>
    <property type="match status" value="2"/>
</dbReference>
<dbReference type="AlphaFoldDB" id="J3MUV2"/>
<dbReference type="Gene3D" id="3.40.50.300">
    <property type="entry name" value="P-loop containing nucleotide triphosphate hydrolases"/>
    <property type="match status" value="1"/>
</dbReference>
<feature type="domain" description="NB-ARC" evidence="8">
    <location>
        <begin position="449"/>
        <end position="600"/>
    </location>
</feature>
<dbReference type="InterPro" id="IPR041118">
    <property type="entry name" value="Rx_N"/>
</dbReference>
<dbReference type="SUPFAM" id="SSF52047">
    <property type="entry name" value="RNI-like"/>
    <property type="match status" value="1"/>
</dbReference>
<dbReference type="GO" id="GO:0042742">
    <property type="term" value="P:defense response to bacterium"/>
    <property type="evidence" value="ECO:0007669"/>
    <property type="project" value="UniProtKB-ARBA"/>
</dbReference>
<evidence type="ECO:0000256" key="6">
    <source>
        <dbReference type="ARBA" id="ARBA00023054"/>
    </source>
</evidence>
<dbReference type="InterPro" id="IPR027417">
    <property type="entry name" value="P-loop_NTPase"/>
</dbReference>
<evidence type="ECO:0000313" key="13">
    <source>
        <dbReference type="Proteomes" id="UP000006038"/>
    </source>
</evidence>
<protein>
    <submittedName>
        <fullName evidence="12">Uncharacterized protein</fullName>
    </submittedName>
</protein>
<proteinExistence type="inferred from homology"/>
<reference evidence="12" key="2">
    <citation type="submission" date="2013-04" db="UniProtKB">
        <authorList>
            <consortium name="EnsemblPlants"/>
        </authorList>
    </citation>
    <scope>IDENTIFICATION</scope>
</reference>
<dbReference type="GO" id="GO:0002758">
    <property type="term" value="P:innate immune response-activating signaling pathway"/>
    <property type="evidence" value="ECO:0007669"/>
    <property type="project" value="UniProtKB-ARBA"/>
</dbReference>
<dbReference type="Pfam" id="PF23559">
    <property type="entry name" value="WHD_DRP"/>
    <property type="match status" value="1"/>
</dbReference>
<dbReference type="PANTHER" id="PTHR23155">
    <property type="entry name" value="DISEASE RESISTANCE PROTEIN RP"/>
    <property type="match status" value="1"/>
</dbReference>
<name>J3MUV2_ORYBR</name>
<dbReference type="EnsemblPlants" id="OB08G28830.1">
    <property type="protein sequence ID" value="OB08G28830.1"/>
    <property type="gene ID" value="OB08G28830"/>
</dbReference>
<dbReference type="eggNOG" id="KOG4658">
    <property type="taxonomic scope" value="Eukaryota"/>
</dbReference>
<dbReference type="InterPro" id="IPR036388">
    <property type="entry name" value="WH-like_DNA-bd_sf"/>
</dbReference>
<reference evidence="12" key="1">
    <citation type="journal article" date="2013" name="Nat. Commun.">
        <title>Whole-genome sequencing of Oryza brachyantha reveals mechanisms underlying Oryza genome evolution.</title>
        <authorList>
            <person name="Chen J."/>
            <person name="Huang Q."/>
            <person name="Gao D."/>
            <person name="Wang J."/>
            <person name="Lang Y."/>
            <person name="Liu T."/>
            <person name="Li B."/>
            <person name="Bai Z."/>
            <person name="Luis Goicoechea J."/>
            <person name="Liang C."/>
            <person name="Chen C."/>
            <person name="Zhang W."/>
            <person name="Sun S."/>
            <person name="Liao Y."/>
            <person name="Zhang X."/>
            <person name="Yang L."/>
            <person name="Song C."/>
            <person name="Wang M."/>
            <person name="Shi J."/>
            <person name="Liu G."/>
            <person name="Liu J."/>
            <person name="Zhou H."/>
            <person name="Zhou W."/>
            <person name="Yu Q."/>
            <person name="An N."/>
            <person name="Chen Y."/>
            <person name="Cai Q."/>
            <person name="Wang B."/>
            <person name="Liu B."/>
            <person name="Min J."/>
            <person name="Huang Y."/>
            <person name="Wu H."/>
            <person name="Li Z."/>
            <person name="Zhang Y."/>
            <person name="Yin Y."/>
            <person name="Song W."/>
            <person name="Jiang J."/>
            <person name="Jackson S.A."/>
            <person name="Wing R.A."/>
            <person name="Wang J."/>
            <person name="Chen M."/>
        </authorList>
    </citation>
    <scope>NUCLEOTIDE SEQUENCE [LARGE SCALE GENOMIC DNA]</scope>
    <source>
        <strain evidence="12">cv. IRGC 101232</strain>
    </source>
</reference>
<dbReference type="InterPro" id="IPR032675">
    <property type="entry name" value="LRR_dom_sf"/>
</dbReference>
<keyword evidence="2" id="KW-0433">Leucine-rich repeat</keyword>
<feature type="region of interest" description="Disordered" evidence="7">
    <location>
        <begin position="385"/>
        <end position="415"/>
    </location>
</feature>
<evidence type="ECO:0000259" key="11">
    <source>
        <dbReference type="Pfam" id="PF23598"/>
    </source>
</evidence>
<dbReference type="InterPro" id="IPR038005">
    <property type="entry name" value="RX-like_CC"/>
</dbReference>
<dbReference type="OMA" id="DIRCTRI"/>
<evidence type="ECO:0000256" key="3">
    <source>
        <dbReference type="ARBA" id="ARBA00022737"/>
    </source>
</evidence>
<dbReference type="PRINTS" id="PR00364">
    <property type="entry name" value="DISEASERSIST"/>
</dbReference>
<dbReference type="Pfam" id="PF23598">
    <property type="entry name" value="LRR_14"/>
    <property type="match status" value="1"/>
</dbReference>
<dbReference type="InterPro" id="IPR058922">
    <property type="entry name" value="WHD_DRP"/>
</dbReference>
<dbReference type="InterPro" id="IPR044974">
    <property type="entry name" value="Disease_R_plants"/>
</dbReference>
<dbReference type="Gene3D" id="1.10.8.430">
    <property type="entry name" value="Helical domain of apoptotic protease-activating factors"/>
    <property type="match status" value="1"/>
</dbReference>
<dbReference type="Gramene" id="OB08G28830.1">
    <property type="protein sequence ID" value="OB08G28830.1"/>
    <property type="gene ID" value="OB08G28830"/>
</dbReference>
<dbReference type="STRING" id="4533.J3MUV2"/>
<keyword evidence="4" id="KW-0547">Nucleotide-binding</keyword>
<keyword evidence="6" id="KW-0175">Coiled coil</keyword>
<keyword evidence="13" id="KW-1185">Reference proteome</keyword>
<evidence type="ECO:0000256" key="4">
    <source>
        <dbReference type="ARBA" id="ARBA00022741"/>
    </source>
</evidence>
<dbReference type="GO" id="GO:0009626">
    <property type="term" value="P:plant-type hypersensitive response"/>
    <property type="evidence" value="ECO:0007669"/>
    <property type="project" value="UniProtKB-ARBA"/>
</dbReference>
<dbReference type="Pfam" id="PF00931">
    <property type="entry name" value="NB-ARC"/>
    <property type="match status" value="1"/>
</dbReference>
<feature type="domain" description="Disease resistance R13L4/SHOC-2-like LRR" evidence="11">
    <location>
        <begin position="813"/>
        <end position="1189"/>
    </location>
</feature>
<dbReference type="Proteomes" id="UP000006038">
    <property type="component" value="Chromosome 8"/>
</dbReference>
<comment type="similarity">
    <text evidence="1">Belongs to the disease resistance NB-LRR family.</text>
</comment>
<evidence type="ECO:0000259" key="9">
    <source>
        <dbReference type="Pfam" id="PF18052"/>
    </source>
</evidence>
<evidence type="ECO:0000313" key="12">
    <source>
        <dbReference type="EnsemblPlants" id="OB08G28830.1"/>
    </source>
</evidence>
<feature type="domain" description="Disease resistance protein winged helix" evidence="10">
    <location>
        <begin position="689"/>
        <end position="762"/>
    </location>
</feature>
<evidence type="ECO:0000256" key="1">
    <source>
        <dbReference type="ARBA" id="ARBA00008894"/>
    </source>
</evidence>
<evidence type="ECO:0000259" key="8">
    <source>
        <dbReference type="Pfam" id="PF00931"/>
    </source>
</evidence>
<dbReference type="Gene3D" id="1.20.5.4130">
    <property type="match status" value="1"/>
</dbReference>
<dbReference type="InterPro" id="IPR002182">
    <property type="entry name" value="NB-ARC"/>
</dbReference>
<evidence type="ECO:0000256" key="5">
    <source>
        <dbReference type="ARBA" id="ARBA00022821"/>
    </source>
</evidence>
<evidence type="ECO:0000256" key="7">
    <source>
        <dbReference type="SAM" id="MobiDB-lite"/>
    </source>
</evidence>
<keyword evidence="5" id="KW-0611">Plant defense</keyword>
<organism evidence="12">
    <name type="scientific">Oryza brachyantha</name>
    <name type="common">malo sina</name>
    <dbReference type="NCBI Taxonomy" id="4533"/>
    <lineage>
        <taxon>Eukaryota</taxon>
        <taxon>Viridiplantae</taxon>
        <taxon>Streptophyta</taxon>
        <taxon>Embryophyta</taxon>
        <taxon>Tracheophyta</taxon>
        <taxon>Spermatophyta</taxon>
        <taxon>Magnoliopsida</taxon>
        <taxon>Liliopsida</taxon>
        <taxon>Poales</taxon>
        <taxon>Poaceae</taxon>
        <taxon>BOP clade</taxon>
        <taxon>Oryzoideae</taxon>
        <taxon>Oryzeae</taxon>
        <taxon>Oryzinae</taxon>
        <taxon>Oryza</taxon>
    </lineage>
</organism>
<sequence>MMESTVLSLGKSVLNGAVGYAQSAVAEEVALQLGIQRDHVFIRDELEMMRSFLMAADEERDERRVAKTWVKQLRDLAYDVEDCLQDMAVRSSRWRHCSPRALLERRRVAEKMKELRAKVEDVSQRSVRYRLIDASASKVAADAAVHPTVAGAGATTMSETEETRRQQDRAKMELIATTMSETEETRRQQDRAKMELTRLINASDDNPGVIAVWGSSSPSALGYDGSIVRRAYEDLRMNNKFECCAWIKLMSPFNQSEFLYGIIRQFYVNSLQRSAEAKQVAAGLVDQIPRKKGGDALVDAFKGSMNDKGFLIVVITNISTAEEWGEMKKCLPSNDTRSRLVVCTEHIEVARLCAHREGTPPELKKLSDAPVLYAFYGAGGSAFDQNSQGRTNSAGPSSSSHHTTTSGNNSSMDSTKLTDVETMVATLEESQLIGRVKEKSDIMKLITNQASHQRSHVVSIWGMGGLGKTTLVQDIYRSPEIGRIFDKRACITVMRPFNSGKLVESIAKQFGDENEKDLAKLLEGSKRYLVVLDDLWSTKEWDDMMLCLPSPSTVARCIIVTTREENIAMHCSEERNIYKLSGLKHDQARHLFTKKVFKEKTNLDEQYPELVEQANLILKKCDGLPLAIVTIGGFLASQPKTVSIWRKLNEHISADLEMNPKLKMIKAILVRSFDGLPYHLKACFLYLSIFPEDHKISRKRLMQRWVAEGYTWEAHGKPAEETSHDIFKELISRSMILPAQQSIRRGGEIIGYCQLHDLMREISITKSVEENLVFRLEEGCSSRSQGTTRHLAISSNWKGDKHDFESMVDLPRVRSVTVFGRWKPFFISEKMRMLRVLDLEDTTDVAAHHLEHIGKLIHLKYISLRGCFNICHLPDSLCELRQLETLDIRCTRIAILPKTIVKLRKLKYLHASVPIPPRVIVMDLDTSCPTLPRGSRKLKGLHSLRHVHLAWGNVVIKEIEKLTQLRKLGVTGINRKNGPAFCSAISKLGRLESLSVLGSFDLSLRGCLEYRGTSSTSPSPPENLQSLRLIGQLGKLSQWIGKLQNLMKLRLEETALEDADAAIQVLGALPSLAILRLQDGWFKGGVRLNFRQEEATAILFPSLRVLDLHFVPGSRSGLLESVQFGGGATPKLEQLRFTYKPDLCDIGLLSGLEELQSLEEFMLSGTYNSRMHKDRFVEDVQKQLANHPNTIMRDFCRPISKDTYNFNINF</sequence>
<feature type="domain" description="Disease resistance N-terminal" evidence="9">
    <location>
        <begin position="15"/>
        <end position="96"/>
    </location>
</feature>
<accession>J3MUV2</accession>
<dbReference type="Pfam" id="PF18052">
    <property type="entry name" value="Rx_N"/>
    <property type="match status" value="1"/>
</dbReference>